<dbReference type="EMBL" id="JAIXMP010000001">
    <property type="protein sequence ID" value="KAI9278279.1"/>
    <property type="molecule type" value="Genomic_DNA"/>
</dbReference>
<evidence type="ECO:0000313" key="1">
    <source>
        <dbReference type="EMBL" id="KAI9278279.1"/>
    </source>
</evidence>
<proteinExistence type="predicted"/>
<sequence length="179" mass="19917">MLALDIMMMQSKYGTPSEAFWCTMLFQSSTGATAAATGSTATTLKKMSDNAMALRYVLKAEGVGPLFYEQRTLIILLHWIPSVHVTYTSFIKTSFFSPLTPSVYILELLERINESNRKTLLDLTVCLPLVSVSDIFELVARSTILRLRVSASIDDTIYDFKVVSQDDSVFSATPPALFH</sequence>
<name>A0AAD5PM06_9FUNG</name>
<protein>
    <submittedName>
        <fullName evidence="1">Uncharacterized protein</fullName>
    </submittedName>
</protein>
<reference evidence="1" key="1">
    <citation type="journal article" date="2022" name="IScience">
        <title>Evolution of zygomycete secretomes and the origins of terrestrial fungal ecologies.</title>
        <authorList>
            <person name="Chang Y."/>
            <person name="Wang Y."/>
            <person name="Mondo S."/>
            <person name="Ahrendt S."/>
            <person name="Andreopoulos W."/>
            <person name="Barry K."/>
            <person name="Beard J."/>
            <person name="Benny G.L."/>
            <person name="Blankenship S."/>
            <person name="Bonito G."/>
            <person name="Cuomo C."/>
            <person name="Desiro A."/>
            <person name="Gervers K.A."/>
            <person name="Hundley H."/>
            <person name="Kuo A."/>
            <person name="LaButti K."/>
            <person name="Lang B.F."/>
            <person name="Lipzen A."/>
            <person name="O'Donnell K."/>
            <person name="Pangilinan J."/>
            <person name="Reynolds N."/>
            <person name="Sandor L."/>
            <person name="Smith M.E."/>
            <person name="Tsang A."/>
            <person name="Grigoriev I.V."/>
            <person name="Stajich J.E."/>
            <person name="Spatafora J.W."/>
        </authorList>
    </citation>
    <scope>NUCLEOTIDE SEQUENCE</scope>
    <source>
        <strain evidence="1">RSA 2281</strain>
    </source>
</reference>
<accession>A0AAD5PM06</accession>
<organism evidence="1 2">
    <name type="scientific">Phascolomyces articulosus</name>
    <dbReference type="NCBI Taxonomy" id="60185"/>
    <lineage>
        <taxon>Eukaryota</taxon>
        <taxon>Fungi</taxon>
        <taxon>Fungi incertae sedis</taxon>
        <taxon>Mucoromycota</taxon>
        <taxon>Mucoromycotina</taxon>
        <taxon>Mucoromycetes</taxon>
        <taxon>Mucorales</taxon>
        <taxon>Lichtheimiaceae</taxon>
        <taxon>Phascolomyces</taxon>
    </lineage>
</organism>
<gene>
    <name evidence="1" type="ORF">BDA99DRAFT_531047</name>
</gene>
<evidence type="ECO:0000313" key="2">
    <source>
        <dbReference type="Proteomes" id="UP001209540"/>
    </source>
</evidence>
<reference evidence="1" key="2">
    <citation type="submission" date="2023-02" db="EMBL/GenBank/DDBJ databases">
        <authorList>
            <consortium name="DOE Joint Genome Institute"/>
            <person name="Mondo S.J."/>
            <person name="Chang Y."/>
            <person name="Wang Y."/>
            <person name="Ahrendt S."/>
            <person name="Andreopoulos W."/>
            <person name="Barry K."/>
            <person name="Beard J."/>
            <person name="Benny G.L."/>
            <person name="Blankenship S."/>
            <person name="Bonito G."/>
            <person name="Cuomo C."/>
            <person name="Desiro A."/>
            <person name="Gervers K.A."/>
            <person name="Hundley H."/>
            <person name="Kuo A."/>
            <person name="LaButti K."/>
            <person name="Lang B.F."/>
            <person name="Lipzen A."/>
            <person name="O'Donnell K."/>
            <person name="Pangilinan J."/>
            <person name="Reynolds N."/>
            <person name="Sandor L."/>
            <person name="Smith M.W."/>
            <person name="Tsang A."/>
            <person name="Grigoriev I.V."/>
            <person name="Stajich J.E."/>
            <person name="Spatafora J.W."/>
        </authorList>
    </citation>
    <scope>NUCLEOTIDE SEQUENCE</scope>
    <source>
        <strain evidence="1">RSA 2281</strain>
    </source>
</reference>
<comment type="caution">
    <text evidence="1">The sequence shown here is derived from an EMBL/GenBank/DDBJ whole genome shotgun (WGS) entry which is preliminary data.</text>
</comment>
<dbReference type="AlphaFoldDB" id="A0AAD5PM06"/>
<dbReference type="Proteomes" id="UP001209540">
    <property type="component" value="Unassembled WGS sequence"/>
</dbReference>
<keyword evidence="2" id="KW-1185">Reference proteome</keyword>